<organism evidence="1">
    <name type="scientific">Cacopsylla melanoneura</name>
    <dbReference type="NCBI Taxonomy" id="428564"/>
    <lineage>
        <taxon>Eukaryota</taxon>
        <taxon>Metazoa</taxon>
        <taxon>Ecdysozoa</taxon>
        <taxon>Arthropoda</taxon>
        <taxon>Hexapoda</taxon>
        <taxon>Insecta</taxon>
        <taxon>Pterygota</taxon>
        <taxon>Neoptera</taxon>
        <taxon>Paraneoptera</taxon>
        <taxon>Hemiptera</taxon>
        <taxon>Sternorrhyncha</taxon>
        <taxon>Psylloidea</taxon>
        <taxon>Psyllidae</taxon>
        <taxon>Psyllinae</taxon>
        <taxon>Cacopsylla</taxon>
    </lineage>
</organism>
<dbReference type="InterPro" id="IPR032675">
    <property type="entry name" value="LRR_dom_sf"/>
</dbReference>
<dbReference type="Gene3D" id="3.80.10.10">
    <property type="entry name" value="Ribonuclease Inhibitor"/>
    <property type="match status" value="1"/>
</dbReference>
<dbReference type="InterPro" id="IPR006553">
    <property type="entry name" value="Leu-rich_rpt_Cys-con_subtyp"/>
</dbReference>
<dbReference type="AlphaFoldDB" id="A0A8D9EJ82"/>
<proteinExistence type="predicted"/>
<name>A0A8D9EJ82_9HEMI</name>
<dbReference type="EMBL" id="HBUF01542197">
    <property type="protein sequence ID" value="CAG6755487.1"/>
    <property type="molecule type" value="Transcribed_RNA"/>
</dbReference>
<evidence type="ECO:0008006" key="2">
    <source>
        <dbReference type="Google" id="ProtNLM"/>
    </source>
</evidence>
<accession>A0A8D9EJ82</accession>
<dbReference type="SMART" id="SM00367">
    <property type="entry name" value="LRR_CC"/>
    <property type="match status" value="2"/>
</dbReference>
<sequence>MSSIELHHLFLIFPIRETLLKYLTQYDWEALSSVGGEYQSFYLEFNRELNLDQYDDKICSKFKKIEKLTLTNVTQTERVPQEKLSVLVSLEVYSLDKNIIDLKECIRLETLSCKTIGQLDKEDFPSSLKRLTCYYSINGETINNFPVSLERIDLSVCENISDFDISHLVILKEIDCSLSGVTNSAINNFPVSLERIDLSGCRNISDFNINHLVNLKEKSHQQ</sequence>
<dbReference type="SUPFAM" id="SSF52047">
    <property type="entry name" value="RNI-like"/>
    <property type="match status" value="1"/>
</dbReference>
<evidence type="ECO:0000313" key="1">
    <source>
        <dbReference type="EMBL" id="CAG6755487.1"/>
    </source>
</evidence>
<reference evidence="1" key="1">
    <citation type="submission" date="2021-05" db="EMBL/GenBank/DDBJ databases">
        <authorList>
            <person name="Alioto T."/>
            <person name="Alioto T."/>
            <person name="Gomez Garrido J."/>
        </authorList>
    </citation>
    <scope>NUCLEOTIDE SEQUENCE</scope>
</reference>
<protein>
    <recommendedName>
        <fullName evidence="2">Leucine-rich repeat domain-containing protein</fullName>
    </recommendedName>
</protein>